<accession>A0A139LJR2</accession>
<keyword evidence="4" id="KW-0808">Transferase</keyword>
<evidence type="ECO:0000256" key="3">
    <source>
        <dbReference type="ARBA" id="ARBA00022553"/>
    </source>
</evidence>
<dbReference type="SUPFAM" id="SSF46689">
    <property type="entry name" value="Homeodomain-like"/>
    <property type="match status" value="2"/>
</dbReference>
<keyword evidence="7" id="KW-0067">ATP-binding</keyword>
<feature type="modified residue" description="4-aspartylphosphate" evidence="12">
    <location>
        <position position="1127"/>
    </location>
</feature>
<dbReference type="PANTHER" id="PTHR43547">
    <property type="entry name" value="TWO-COMPONENT HISTIDINE KINASE"/>
    <property type="match status" value="1"/>
</dbReference>
<dbReference type="Gene3D" id="3.40.50.2300">
    <property type="match status" value="1"/>
</dbReference>
<keyword evidence="3 12" id="KW-0597">Phosphoprotein</keyword>
<dbReference type="InterPro" id="IPR013783">
    <property type="entry name" value="Ig-like_fold"/>
</dbReference>
<evidence type="ECO:0000256" key="13">
    <source>
        <dbReference type="SAM" id="Phobius"/>
    </source>
</evidence>
<dbReference type="Pfam" id="PF07495">
    <property type="entry name" value="Y_Y_Y"/>
    <property type="match status" value="1"/>
</dbReference>
<keyword evidence="6 17" id="KW-0418">Kinase</keyword>
<gene>
    <name evidence="17" type="ORF">HMPREF2531_01939</name>
</gene>
<keyword evidence="5" id="KW-0547">Nucleotide-binding</keyword>
<dbReference type="Pfam" id="PF12833">
    <property type="entry name" value="HTH_18"/>
    <property type="match status" value="1"/>
</dbReference>
<keyword evidence="9" id="KW-0805">Transcription regulation</keyword>
<dbReference type="Pfam" id="PF00072">
    <property type="entry name" value="Response_reg"/>
    <property type="match status" value="1"/>
</dbReference>
<evidence type="ECO:0000256" key="10">
    <source>
        <dbReference type="ARBA" id="ARBA00023125"/>
    </source>
</evidence>
<name>A0A139LJR2_9BACE</name>
<reference evidence="17 18" key="1">
    <citation type="submission" date="2016-02" db="EMBL/GenBank/DDBJ databases">
        <authorList>
            <person name="Wen L."/>
            <person name="He K."/>
            <person name="Yang H."/>
        </authorList>
    </citation>
    <scope>NUCLEOTIDE SEQUENCE [LARGE SCALE GENOMIC DNA]</scope>
    <source>
        <strain evidence="17 18">KLE1704</strain>
    </source>
</reference>
<evidence type="ECO:0000256" key="12">
    <source>
        <dbReference type="PROSITE-ProRule" id="PRU00169"/>
    </source>
</evidence>
<dbReference type="Gene3D" id="2.130.10.10">
    <property type="entry name" value="YVTN repeat-like/Quinoprotein amine dehydrogenase"/>
    <property type="match status" value="2"/>
</dbReference>
<feature type="domain" description="Response regulatory" evidence="16">
    <location>
        <begin position="1079"/>
        <end position="1194"/>
    </location>
</feature>
<dbReference type="CDD" id="cd00075">
    <property type="entry name" value="HATPase"/>
    <property type="match status" value="1"/>
</dbReference>
<dbReference type="InterPro" id="IPR011123">
    <property type="entry name" value="Y_Y_Y"/>
</dbReference>
<proteinExistence type="predicted"/>
<evidence type="ECO:0000256" key="4">
    <source>
        <dbReference type="ARBA" id="ARBA00022679"/>
    </source>
</evidence>
<dbReference type="Pfam" id="PF00512">
    <property type="entry name" value="HisKA"/>
    <property type="match status" value="1"/>
</dbReference>
<keyword evidence="10" id="KW-0238">DNA-binding</keyword>
<dbReference type="SUPFAM" id="SSF63829">
    <property type="entry name" value="Calcium-dependent phosphotriesterase"/>
    <property type="match status" value="2"/>
</dbReference>
<dbReference type="InterPro" id="IPR018062">
    <property type="entry name" value="HTH_AraC-typ_CS"/>
</dbReference>
<dbReference type="Gene3D" id="1.10.287.130">
    <property type="match status" value="1"/>
</dbReference>
<feature type="domain" description="HTH araC/xylS-type" evidence="14">
    <location>
        <begin position="1226"/>
        <end position="1325"/>
    </location>
</feature>
<evidence type="ECO:0000313" key="17">
    <source>
        <dbReference type="EMBL" id="KXT51686.1"/>
    </source>
</evidence>
<dbReference type="PANTHER" id="PTHR43547:SF2">
    <property type="entry name" value="HYBRID SIGNAL TRANSDUCTION HISTIDINE KINASE C"/>
    <property type="match status" value="1"/>
</dbReference>
<evidence type="ECO:0000259" key="15">
    <source>
        <dbReference type="PROSITE" id="PS50109"/>
    </source>
</evidence>
<dbReference type="InterPro" id="IPR011006">
    <property type="entry name" value="CheY-like_superfamily"/>
</dbReference>
<dbReference type="SUPFAM" id="SSF52172">
    <property type="entry name" value="CheY-like"/>
    <property type="match status" value="1"/>
</dbReference>
<dbReference type="Gene3D" id="1.10.10.60">
    <property type="entry name" value="Homeodomain-like"/>
    <property type="match status" value="2"/>
</dbReference>
<dbReference type="Gene3D" id="2.60.40.10">
    <property type="entry name" value="Immunoglobulins"/>
    <property type="match status" value="1"/>
</dbReference>
<comment type="caution">
    <text evidence="17">The sequence shown here is derived from an EMBL/GenBank/DDBJ whole genome shotgun (WGS) entry which is preliminary data.</text>
</comment>
<keyword evidence="11" id="KW-0804">Transcription</keyword>
<evidence type="ECO:0000256" key="5">
    <source>
        <dbReference type="ARBA" id="ARBA00022741"/>
    </source>
</evidence>
<evidence type="ECO:0000259" key="14">
    <source>
        <dbReference type="PROSITE" id="PS01124"/>
    </source>
</evidence>
<dbReference type="SMART" id="SM00448">
    <property type="entry name" value="REC"/>
    <property type="match status" value="1"/>
</dbReference>
<dbReference type="PROSITE" id="PS01124">
    <property type="entry name" value="HTH_ARAC_FAMILY_2"/>
    <property type="match status" value="1"/>
</dbReference>
<dbReference type="SMART" id="SM00342">
    <property type="entry name" value="HTH_ARAC"/>
    <property type="match status" value="1"/>
</dbReference>
<dbReference type="GO" id="GO:0043565">
    <property type="term" value="F:sequence-specific DNA binding"/>
    <property type="evidence" value="ECO:0007669"/>
    <property type="project" value="InterPro"/>
</dbReference>
<organism evidence="17">
    <name type="scientific">Bacteroides intestinalis</name>
    <dbReference type="NCBI Taxonomy" id="329854"/>
    <lineage>
        <taxon>Bacteria</taxon>
        <taxon>Pseudomonadati</taxon>
        <taxon>Bacteroidota</taxon>
        <taxon>Bacteroidia</taxon>
        <taxon>Bacteroidales</taxon>
        <taxon>Bacteroidaceae</taxon>
        <taxon>Bacteroides</taxon>
    </lineage>
</organism>
<dbReference type="InterPro" id="IPR015943">
    <property type="entry name" value="WD40/YVTN_repeat-like_dom_sf"/>
</dbReference>
<dbReference type="InterPro" id="IPR036890">
    <property type="entry name" value="HATPase_C_sf"/>
</dbReference>
<dbReference type="CDD" id="cd17574">
    <property type="entry name" value="REC_OmpR"/>
    <property type="match status" value="1"/>
</dbReference>
<dbReference type="InterPro" id="IPR003594">
    <property type="entry name" value="HATPase_dom"/>
</dbReference>
<dbReference type="InterPro" id="IPR005467">
    <property type="entry name" value="His_kinase_dom"/>
</dbReference>
<dbReference type="InterPro" id="IPR009057">
    <property type="entry name" value="Homeodomain-like_sf"/>
</dbReference>
<dbReference type="InterPro" id="IPR036097">
    <property type="entry name" value="HisK_dim/P_sf"/>
</dbReference>
<dbReference type="Pfam" id="PF02518">
    <property type="entry name" value="HATPase_c"/>
    <property type="match status" value="1"/>
</dbReference>
<dbReference type="InterPro" id="IPR011110">
    <property type="entry name" value="Reg_prop"/>
</dbReference>
<evidence type="ECO:0000313" key="18">
    <source>
        <dbReference type="Proteomes" id="UP000070319"/>
    </source>
</evidence>
<evidence type="ECO:0000256" key="8">
    <source>
        <dbReference type="ARBA" id="ARBA00023012"/>
    </source>
</evidence>
<dbReference type="PROSITE" id="PS50110">
    <property type="entry name" value="RESPONSE_REGULATORY"/>
    <property type="match status" value="1"/>
</dbReference>
<dbReference type="SUPFAM" id="SSF47384">
    <property type="entry name" value="Homodimeric domain of signal transducing histidine kinase"/>
    <property type="match status" value="1"/>
</dbReference>
<dbReference type="PRINTS" id="PR00344">
    <property type="entry name" value="BCTRLSENSOR"/>
</dbReference>
<keyword evidence="13" id="KW-1133">Transmembrane helix</keyword>
<evidence type="ECO:0000256" key="2">
    <source>
        <dbReference type="ARBA" id="ARBA00012438"/>
    </source>
</evidence>
<keyword evidence="13" id="KW-0812">Transmembrane</keyword>
<evidence type="ECO:0000259" key="16">
    <source>
        <dbReference type="PROSITE" id="PS50110"/>
    </source>
</evidence>
<dbReference type="InterPro" id="IPR018060">
    <property type="entry name" value="HTH_AraC"/>
</dbReference>
<evidence type="ECO:0000256" key="1">
    <source>
        <dbReference type="ARBA" id="ARBA00000085"/>
    </source>
</evidence>
<dbReference type="Gene3D" id="3.30.565.10">
    <property type="entry name" value="Histidine kinase-like ATPase, C-terminal domain"/>
    <property type="match status" value="1"/>
</dbReference>
<feature type="domain" description="Histidine kinase" evidence="15">
    <location>
        <begin position="825"/>
        <end position="1042"/>
    </location>
</feature>
<comment type="catalytic activity">
    <reaction evidence="1">
        <text>ATP + protein L-histidine = ADP + protein N-phospho-L-histidine.</text>
        <dbReference type="EC" id="2.7.13.3"/>
    </reaction>
</comment>
<dbReference type="Pfam" id="PF07494">
    <property type="entry name" value="Reg_prop"/>
    <property type="match status" value="1"/>
</dbReference>
<dbReference type="GO" id="GO:0000155">
    <property type="term" value="F:phosphorelay sensor kinase activity"/>
    <property type="evidence" value="ECO:0007669"/>
    <property type="project" value="InterPro"/>
</dbReference>
<dbReference type="EC" id="2.7.13.3" evidence="2"/>
<evidence type="ECO:0000256" key="11">
    <source>
        <dbReference type="ARBA" id="ARBA00023163"/>
    </source>
</evidence>
<dbReference type="PATRIC" id="fig|329854.7.peg.1973"/>
<dbReference type="SMART" id="SM00387">
    <property type="entry name" value="HATPase_c"/>
    <property type="match status" value="1"/>
</dbReference>
<sequence length="1328" mass="152520">MIFFHIFVPTTSHNAMKYLFFFILLFIGELSVSAQHMFSRQFPFFNQLSSNEIFSIHQDREGYFWIGTTNGLARYDGYQLNTFRTDYKNQNLLTDNGITAINDNDLYVWIGTWKGLNLYNKKTCRITPFLDARLLDKVVDAITVDKDGNVWVSAGGMIYRCDSTAHIIKEYEVGNIQEGYAISNIYVDQQKQLWAVGSRGIFRYEPETDSFFRYPPLGNGHTAYIMHQDNSGNYWIGTWGEGLWQFFPYAQKGGHYKKHNIAASNNKETGIESILFSIEQDDTFGYLWMLSYAGLHAFKYTDAGTLEKVDINHLVDTHMMYTRICKDREGNLWLPSYDMAYTIFFDNSNIDNYLLPQLKEEMGWDANVMNLCQGSDSTMWFRQDRYELCMYDYSRDTFAGTGVGEINAIIRSLHKPGVWVNSSRTPHVMRLTQRNMKVQIEEDINIGGVTGLFEDKVGNLWISRWTDINVKRPDKDDLVVSGSDVPVMTSLFNDVKGEVLGLSHESKIYRLSCADGRITCELKGSVSSLLEKEEVNSVCIDREGRLWLNTTLGRILRSDETMHKFENVSLDNEIDDCTVLGLLSDKNSVWIITNKKVLQYNIDSQTFQHYSTADDNIMVDVFRYKAISLDGWGGLYVGGHRGFIHIRPVNASVVNRAPTSLHITDVKVEDKSIFFGNAEASGENTIHKIFLGPDDRNIEIFFSSLLYSLNAGCRIAYQLEGVDHYWIYSDNNRNSAFYNHLPKGTYKLRLKLEYERGKWTEGEVLLTIVKEPAFYETWFAYLVYVIFIGLCFYVVIRLYMRRIKLKSEVRLQEELTRTKLTYFTNVSHELLTPLTVISCISDYLDQKVPAVRQQSVMLKANAEKLKRLIQQVLDFRKMDVGKLKLNVSEGDIREFVLNICQVNFQPLALKKNITLDTRFEAEEAHGYVDFDKLDKILHNLLSNAMKYTPENKQVTVDVRIVDEAEHRILVLKVEDEGIGISEKELKHIFVRFYNSKRNRGIESNGIGLSLTKDLITLHHGLITVESVLGQGSCFTVKLPVDKESYSPDELLDETMVLQTGTDDVPMEDYASSDEVDKPAILLIDDNTELLFVMKEMFRERYTVLTAADGQQAWDKLKNNEVDVVICDVMLPDANGWELCARMKGDLRFNHIPVIILTAKNGIEDRVASYEAGADGYIAKPFELKILFARVDNLIRSSKMRQAAFRKEENLDLESLAYPSADKQFLQSIIDSIEQHLEESEFDLEQLAAEKNMSKSTLYRKIKSMTGMTPLDFIRNIKMKRACMMLLSRSHTISEVAYAVGFNSPKYFTRCFKDEFGVTPSEYLQKDTP</sequence>
<dbReference type="InterPro" id="IPR004358">
    <property type="entry name" value="Sig_transdc_His_kin-like_C"/>
</dbReference>
<dbReference type="CDD" id="cd00082">
    <property type="entry name" value="HisKA"/>
    <property type="match status" value="1"/>
</dbReference>
<protein>
    <recommendedName>
        <fullName evidence="2">histidine kinase</fullName>
        <ecNumber evidence="2">2.7.13.3</ecNumber>
    </recommendedName>
</protein>
<dbReference type="GO" id="GO:0005524">
    <property type="term" value="F:ATP binding"/>
    <property type="evidence" value="ECO:0007669"/>
    <property type="project" value="UniProtKB-KW"/>
</dbReference>
<keyword evidence="13" id="KW-0472">Membrane</keyword>
<dbReference type="EMBL" id="LTDF01000073">
    <property type="protein sequence ID" value="KXT51686.1"/>
    <property type="molecule type" value="Genomic_DNA"/>
</dbReference>
<keyword evidence="8" id="KW-0902">Two-component regulatory system</keyword>
<dbReference type="PROSITE" id="PS00041">
    <property type="entry name" value="HTH_ARAC_FAMILY_1"/>
    <property type="match status" value="1"/>
</dbReference>
<dbReference type="SUPFAM" id="SSF55874">
    <property type="entry name" value="ATPase domain of HSP90 chaperone/DNA topoisomerase II/histidine kinase"/>
    <property type="match status" value="1"/>
</dbReference>
<dbReference type="FunFam" id="3.30.565.10:FF:000037">
    <property type="entry name" value="Hybrid sensor histidine kinase/response regulator"/>
    <property type="match status" value="1"/>
</dbReference>
<dbReference type="InterPro" id="IPR003661">
    <property type="entry name" value="HisK_dim/P_dom"/>
</dbReference>
<feature type="transmembrane region" description="Helical" evidence="13">
    <location>
        <begin position="778"/>
        <end position="800"/>
    </location>
</feature>
<evidence type="ECO:0000256" key="6">
    <source>
        <dbReference type="ARBA" id="ARBA00022777"/>
    </source>
</evidence>
<dbReference type="GO" id="GO:0003700">
    <property type="term" value="F:DNA-binding transcription factor activity"/>
    <property type="evidence" value="ECO:0007669"/>
    <property type="project" value="InterPro"/>
</dbReference>
<dbReference type="InterPro" id="IPR001789">
    <property type="entry name" value="Sig_transdc_resp-reg_receiver"/>
</dbReference>
<dbReference type="SMART" id="SM00388">
    <property type="entry name" value="HisKA"/>
    <property type="match status" value="1"/>
</dbReference>
<dbReference type="PROSITE" id="PS50109">
    <property type="entry name" value="HIS_KIN"/>
    <property type="match status" value="1"/>
</dbReference>
<evidence type="ECO:0000256" key="7">
    <source>
        <dbReference type="ARBA" id="ARBA00022840"/>
    </source>
</evidence>
<evidence type="ECO:0000256" key="9">
    <source>
        <dbReference type="ARBA" id="ARBA00023015"/>
    </source>
</evidence>
<dbReference type="Proteomes" id="UP000070319">
    <property type="component" value="Unassembled WGS sequence"/>
</dbReference>